<protein>
    <recommendedName>
        <fullName evidence="4">DUF4439 domain-containing protein</fullName>
    </recommendedName>
</protein>
<evidence type="ECO:0000313" key="2">
    <source>
        <dbReference type="EMBL" id="TQM14419.1"/>
    </source>
</evidence>
<sequence>MNAVAGASRSAAPPSGREPRTAWSRRRLLAALLLVPPALAGCSLATGSGSDEPDPLIALADAARADAALAAAALAADPDLAESLRPLVDARTEHATALDAEVARLDPDRPTPGPPPPPATSQPGLDDVRRAVLASAQTASEVALGLPAERIGLVASVAACCSTYAEVLG</sequence>
<evidence type="ECO:0000313" key="3">
    <source>
        <dbReference type="Proteomes" id="UP000315677"/>
    </source>
</evidence>
<dbReference type="AlphaFoldDB" id="A0A543DYV1"/>
<gene>
    <name evidence="2" type="ORF">FB558_1183</name>
</gene>
<name>A0A543DYV1_9PSEU</name>
<evidence type="ECO:0000256" key="1">
    <source>
        <dbReference type="SAM" id="MobiDB-lite"/>
    </source>
</evidence>
<organism evidence="2 3">
    <name type="scientific">Pseudonocardia kunmingensis</name>
    <dbReference type="NCBI Taxonomy" id="630975"/>
    <lineage>
        <taxon>Bacteria</taxon>
        <taxon>Bacillati</taxon>
        <taxon>Actinomycetota</taxon>
        <taxon>Actinomycetes</taxon>
        <taxon>Pseudonocardiales</taxon>
        <taxon>Pseudonocardiaceae</taxon>
        <taxon>Pseudonocardia</taxon>
    </lineage>
</organism>
<comment type="caution">
    <text evidence="2">The sequence shown here is derived from an EMBL/GenBank/DDBJ whole genome shotgun (WGS) entry which is preliminary data.</text>
</comment>
<keyword evidence="3" id="KW-1185">Reference proteome</keyword>
<reference evidence="2 3" key="1">
    <citation type="submission" date="2019-06" db="EMBL/GenBank/DDBJ databases">
        <title>Sequencing the genomes of 1000 actinobacteria strains.</title>
        <authorList>
            <person name="Klenk H.-P."/>
        </authorList>
    </citation>
    <scope>NUCLEOTIDE SEQUENCE [LARGE SCALE GENOMIC DNA]</scope>
    <source>
        <strain evidence="2 3">DSM 45301</strain>
    </source>
</reference>
<feature type="region of interest" description="Disordered" evidence="1">
    <location>
        <begin position="1"/>
        <end position="22"/>
    </location>
</feature>
<dbReference type="EMBL" id="VFPA01000001">
    <property type="protein sequence ID" value="TQM14419.1"/>
    <property type="molecule type" value="Genomic_DNA"/>
</dbReference>
<feature type="compositionally biased region" description="Basic and acidic residues" evidence="1">
    <location>
        <begin position="95"/>
        <end position="109"/>
    </location>
</feature>
<dbReference type="Proteomes" id="UP000315677">
    <property type="component" value="Unassembled WGS sequence"/>
</dbReference>
<feature type="compositionally biased region" description="Pro residues" evidence="1">
    <location>
        <begin position="110"/>
        <end position="120"/>
    </location>
</feature>
<evidence type="ECO:0008006" key="4">
    <source>
        <dbReference type="Google" id="ProtNLM"/>
    </source>
</evidence>
<feature type="compositionally biased region" description="Low complexity" evidence="1">
    <location>
        <begin position="1"/>
        <end position="15"/>
    </location>
</feature>
<accession>A0A543DYV1</accession>
<feature type="region of interest" description="Disordered" evidence="1">
    <location>
        <begin position="95"/>
        <end position="125"/>
    </location>
</feature>
<proteinExistence type="predicted"/>